<accession>A0A7X3S8V2</accession>
<dbReference type="GO" id="GO:0016620">
    <property type="term" value="F:oxidoreductase activity, acting on the aldehyde or oxo group of donors, NAD or NADP as acceptor"/>
    <property type="evidence" value="ECO:0007669"/>
    <property type="project" value="InterPro"/>
</dbReference>
<evidence type="ECO:0000313" key="7">
    <source>
        <dbReference type="Proteomes" id="UP000433101"/>
    </source>
</evidence>
<dbReference type="PROSITE" id="PS00687">
    <property type="entry name" value="ALDEHYDE_DEHYDR_GLU"/>
    <property type="match status" value="1"/>
</dbReference>
<dbReference type="RefSeq" id="WP_160776500.1">
    <property type="nucleotide sequence ID" value="NZ_WUMV01000007.1"/>
</dbReference>
<proteinExistence type="inferred from homology"/>
<dbReference type="Pfam" id="PF00171">
    <property type="entry name" value="Aldedh"/>
    <property type="match status" value="1"/>
</dbReference>
<sequence>MDHLSGTENGRVDFGAVIEGISCPSATGATIEMLAPSDGTSFARIPRCDAADVGRAVVCARNALEEAPWAAMPAVERGRILSRLSALILENFEELAALESRDTGKPLRQGRADITAAARYFEFYGGAADKVHGDTIPVQEGFLALTLREPHGVVGSIVPWNYPAQIMARVAGASLAMGNTLVMKPAEQACLSVIRIAELALDAGLPPGVWNIVTGFGEEAGAALANHPGLDFLTFTGSPEVGTLVQEAAARNRIGCTLELGGKSPQILFADADLKAALPVIVNAIIQNCGQTCSAGSRLLVEEAIFTKVRDCLRDRFRALVAGPHDRDLDLGALVSAEQAARVEKYVREAREAGIALIGEGSVAPDTPEGGFYSKARVFGPVPADAPLAQEEVFGPVLALIPFVDEAEAIRIANETDYGLVAGVWTTDGQKAMRVARHVRSGQVFVNAYGAGGGVELPFGGMKKSGHGREKGFEALNEFSTLKTVVFNHG</sequence>
<dbReference type="InterPro" id="IPR016162">
    <property type="entry name" value="Ald_DH_N"/>
</dbReference>
<evidence type="ECO:0000256" key="1">
    <source>
        <dbReference type="ARBA" id="ARBA00009986"/>
    </source>
</evidence>
<reference evidence="6 7" key="1">
    <citation type="submission" date="2019-12" db="EMBL/GenBank/DDBJ databases">
        <authorList>
            <person name="Li M."/>
        </authorList>
    </citation>
    <scope>NUCLEOTIDE SEQUENCE [LARGE SCALE GENOMIC DNA]</scope>
    <source>
        <strain evidence="6 7">GBMRC 2046</strain>
    </source>
</reference>
<dbReference type="InterPro" id="IPR029510">
    <property type="entry name" value="Ald_DH_CS_GLU"/>
</dbReference>
<dbReference type="Proteomes" id="UP000433101">
    <property type="component" value="Unassembled WGS sequence"/>
</dbReference>
<dbReference type="EMBL" id="WUMV01000007">
    <property type="protein sequence ID" value="MXN66256.1"/>
    <property type="molecule type" value="Genomic_DNA"/>
</dbReference>
<evidence type="ECO:0000259" key="5">
    <source>
        <dbReference type="Pfam" id="PF00171"/>
    </source>
</evidence>
<dbReference type="SUPFAM" id="SSF53720">
    <property type="entry name" value="ALDH-like"/>
    <property type="match status" value="1"/>
</dbReference>
<evidence type="ECO:0000256" key="3">
    <source>
        <dbReference type="PROSITE-ProRule" id="PRU10007"/>
    </source>
</evidence>
<dbReference type="AlphaFoldDB" id="A0A7X3S8V2"/>
<gene>
    <name evidence="6" type="ORF">GR183_15180</name>
</gene>
<dbReference type="InterPro" id="IPR015590">
    <property type="entry name" value="Aldehyde_DH_dom"/>
</dbReference>
<evidence type="ECO:0000256" key="4">
    <source>
        <dbReference type="RuleBase" id="RU003345"/>
    </source>
</evidence>
<dbReference type="InterPro" id="IPR016161">
    <property type="entry name" value="Ald_DH/histidinol_DH"/>
</dbReference>
<organism evidence="6 7">
    <name type="scientific">Stappia sediminis</name>
    <dbReference type="NCBI Taxonomy" id="2692190"/>
    <lineage>
        <taxon>Bacteria</taxon>
        <taxon>Pseudomonadati</taxon>
        <taxon>Pseudomonadota</taxon>
        <taxon>Alphaproteobacteria</taxon>
        <taxon>Hyphomicrobiales</taxon>
        <taxon>Stappiaceae</taxon>
        <taxon>Stappia</taxon>
    </lineage>
</organism>
<evidence type="ECO:0000256" key="2">
    <source>
        <dbReference type="ARBA" id="ARBA00023002"/>
    </source>
</evidence>
<feature type="domain" description="Aldehyde dehydrogenase" evidence="5">
    <location>
        <begin position="28"/>
        <end position="485"/>
    </location>
</feature>
<dbReference type="Gene3D" id="3.40.309.10">
    <property type="entry name" value="Aldehyde Dehydrogenase, Chain A, domain 2"/>
    <property type="match status" value="1"/>
</dbReference>
<dbReference type="CDD" id="cd07109">
    <property type="entry name" value="ALDH_AAS00426"/>
    <property type="match status" value="1"/>
</dbReference>
<evidence type="ECO:0000313" key="6">
    <source>
        <dbReference type="EMBL" id="MXN66256.1"/>
    </source>
</evidence>
<protein>
    <submittedName>
        <fullName evidence="6">Aldehyde dehydrogenase family protein</fullName>
    </submittedName>
</protein>
<dbReference type="Gene3D" id="3.40.605.10">
    <property type="entry name" value="Aldehyde Dehydrogenase, Chain A, domain 1"/>
    <property type="match status" value="1"/>
</dbReference>
<dbReference type="PANTHER" id="PTHR11699">
    <property type="entry name" value="ALDEHYDE DEHYDROGENASE-RELATED"/>
    <property type="match status" value="1"/>
</dbReference>
<dbReference type="InterPro" id="IPR016163">
    <property type="entry name" value="Ald_DH_C"/>
</dbReference>
<dbReference type="FunFam" id="3.40.605.10:FF:000007">
    <property type="entry name" value="NAD/NADP-dependent betaine aldehyde dehydrogenase"/>
    <property type="match status" value="1"/>
</dbReference>
<comment type="caution">
    <text evidence="6">The sequence shown here is derived from an EMBL/GenBank/DDBJ whole genome shotgun (WGS) entry which is preliminary data.</text>
</comment>
<keyword evidence="7" id="KW-1185">Reference proteome</keyword>
<keyword evidence="2 4" id="KW-0560">Oxidoreductase</keyword>
<comment type="similarity">
    <text evidence="1 4">Belongs to the aldehyde dehydrogenase family.</text>
</comment>
<name>A0A7X3S8V2_9HYPH</name>
<feature type="active site" evidence="3">
    <location>
        <position position="259"/>
    </location>
</feature>